<dbReference type="InterPro" id="IPR046495">
    <property type="entry name" value="DUF6588"/>
</dbReference>
<dbReference type="Proteomes" id="UP000243525">
    <property type="component" value="Unassembled WGS sequence"/>
</dbReference>
<keyword evidence="1" id="KW-0732">Signal</keyword>
<evidence type="ECO:0000256" key="1">
    <source>
        <dbReference type="SAM" id="SignalP"/>
    </source>
</evidence>
<dbReference type="AlphaFoldDB" id="A0A2T5C4A5"/>
<feature type="chain" id="PRO_5015406494" description="DUF5723 domain-containing protein" evidence="1">
    <location>
        <begin position="21"/>
        <end position="371"/>
    </location>
</feature>
<keyword evidence="3" id="KW-1185">Reference proteome</keyword>
<accession>A0A2T5C4A5</accession>
<organism evidence="2 3">
    <name type="scientific">Mangrovibacterium marinum</name>
    <dbReference type="NCBI Taxonomy" id="1639118"/>
    <lineage>
        <taxon>Bacteria</taxon>
        <taxon>Pseudomonadati</taxon>
        <taxon>Bacteroidota</taxon>
        <taxon>Bacteroidia</taxon>
        <taxon>Marinilabiliales</taxon>
        <taxon>Prolixibacteraceae</taxon>
        <taxon>Mangrovibacterium</taxon>
    </lineage>
</organism>
<comment type="caution">
    <text evidence="2">The sequence shown here is derived from an EMBL/GenBank/DDBJ whole genome shotgun (WGS) entry which is preliminary data.</text>
</comment>
<reference evidence="2 3" key="1">
    <citation type="submission" date="2018-04" db="EMBL/GenBank/DDBJ databases">
        <title>Genomic Encyclopedia of Archaeal and Bacterial Type Strains, Phase II (KMG-II): from individual species to whole genera.</title>
        <authorList>
            <person name="Goeker M."/>
        </authorList>
    </citation>
    <scope>NUCLEOTIDE SEQUENCE [LARGE SCALE GENOMIC DNA]</scope>
    <source>
        <strain evidence="2 3">DSM 28823</strain>
    </source>
</reference>
<evidence type="ECO:0000313" key="2">
    <source>
        <dbReference type="EMBL" id="PTN09633.1"/>
    </source>
</evidence>
<dbReference type="Pfam" id="PF20230">
    <property type="entry name" value="DUF6588"/>
    <property type="match status" value="1"/>
</dbReference>
<evidence type="ECO:0000313" key="3">
    <source>
        <dbReference type="Proteomes" id="UP000243525"/>
    </source>
</evidence>
<protein>
    <recommendedName>
        <fullName evidence="4">DUF5723 domain-containing protein</fullName>
    </recommendedName>
</protein>
<gene>
    <name evidence="2" type="ORF">C8N47_104180</name>
</gene>
<name>A0A2T5C4A5_9BACT</name>
<evidence type="ECO:0008006" key="4">
    <source>
        <dbReference type="Google" id="ProtNLM"/>
    </source>
</evidence>
<feature type="signal peptide" evidence="1">
    <location>
        <begin position="1"/>
        <end position="20"/>
    </location>
</feature>
<sequence>MKKILFAAVLLLAGSQFSFAQSDVADFLKFGKDDANKLIGAYIDPYAKTLGIGLNNSWYNSAETHKLWGFDLAFSVSAIQVSGSDKTFDVNALGLSNAKPRGTNSMAPTAAGDEDGIVLDIYADLEDPSTYVGSLSTPGGSGVDLVPIPMVQATFGLLPHTDLIGRWVPNVKFDIEDDQAEVGLWGLGVKHNFKESLPFIKHLPFDASFFLGYSKIHGQIGVDYGLDNYPGSFEYKKEEVRVREYLSNYEQDPNQRGETETSTFKYGLIVSKKLSVITFYVSASGNQSKTNFDLLGRYPVVSEQTIIDVVNHVPEDEVEIDVQDPIQLEIKNKYFAVDAGFRLKLAFFSLYGSVAKADYVSYNAGLSFGFR</sequence>
<proteinExistence type="predicted"/>
<dbReference type="EMBL" id="QAAD01000004">
    <property type="protein sequence ID" value="PTN09633.1"/>
    <property type="molecule type" value="Genomic_DNA"/>
</dbReference>